<feature type="transmembrane region" description="Helical" evidence="1">
    <location>
        <begin position="226"/>
        <end position="253"/>
    </location>
</feature>
<keyword evidence="3" id="KW-1185">Reference proteome</keyword>
<accession>A0ABD1FBW2</accession>
<feature type="transmembrane region" description="Helical" evidence="1">
    <location>
        <begin position="69"/>
        <end position="89"/>
    </location>
</feature>
<evidence type="ECO:0008006" key="4">
    <source>
        <dbReference type="Google" id="ProtNLM"/>
    </source>
</evidence>
<feature type="transmembrane region" description="Helical" evidence="1">
    <location>
        <begin position="6"/>
        <end position="23"/>
    </location>
</feature>
<organism evidence="2 3">
    <name type="scientific">Hypothenemus hampei</name>
    <name type="common">Coffee berry borer</name>
    <dbReference type="NCBI Taxonomy" id="57062"/>
    <lineage>
        <taxon>Eukaryota</taxon>
        <taxon>Metazoa</taxon>
        <taxon>Ecdysozoa</taxon>
        <taxon>Arthropoda</taxon>
        <taxon>Hexapoda</taxon>
        <taxon>Insecta</taxon>
        <taxon>Pterygota</taxon>
        <taxon>Neoptera</taxon>
        <taxon>Endopterygota</taxon>
        <taxon>Coleoptera</taxon>
        <taxon>Polyphaga</taxon>
        <taxon>Cucujiformia</taxon>
        <taxon>Curculionidae</taxon>
        <taxon>Scolytinae</taxon>
        <taxon>Hypothenemus</taxon>
    </lineage>
</organism>
<keyword evidence="1" id="KW-0472">Membrane</keyword>
<keyword evidence="1" id="KW-0812">Transmembrane</keyword>
<keyword evidence="1" id="KW-1133">Transmembrane helix</keyword>
<evidence type="ECO:0000256" key="1">
    <source>
        <dbReference type="SAM" id="Phobius"/>
    </source>
</evidence>
<proteinExistence type="predicted"/>
<comment type="caution">
    <text evidence="2">The sequence shown here is derived from an EMBL/GenBank/DDBJ whole genome shotgun (WGS) entry which is preliminary data.</text>
</comment>
<evidence type="ECO:0000313" key="2">
    <source>
        <dbReference type="EMBL" id="KAL1516769.1"/>
    </source>
</evidence>
<dbReference type="EMBL" id="JBDJPC010000001">
    <property type="protein sequence ID" value="KAL1516769.1"/>
    <property type="molecule type" value="Genomic_DNA"/>
</dbReference>
<feature type="transmembrane region" description="Helical" evidence="1">
    <location>
        <begin position="198"/>
        <end position="220"/>
    </location>
</feature>
<evidence type="ECO:0000313" key="3">
    <source>
        <dbReference type="Proteomes" id="UP001566132"/>
    </source>
</evidence>
<reference evidence="2 3" key="1">
    <citation type="submission" date="2024-05" db="EMBL/GenBank/DDBJ databases">
        <title>Genetic variation in Jamaican populations of the coffee berry borer (Hypothenemus hampei).</title>
        <authorList>
            <person name="Errbii M."/>
            <person name="Myrie A."/>
        </authorList>
    </citation>
    <scope>NUCLEOTIDE SEQUENCE [LARGE SCALE GENOMIC DNA]</scope>
    <source>
        <strain evidence="2">JA-Hopewell-2020-01-JO</strain>
        <tissue evidence="2">Whole body</tissue>
    </source>
</reference>
<sequence>MFNTVISVFSVFFIRLFIMYTVLNTNLLQSKTTKVFFVLSDKFKEIFMPNVNDMEPELKRAVNSLSLKVELFVLYFWACTLITIIMILYDLCFYEDRLLLRTILSKGSFLYQIVRIVVCCFFVFTSIPSVFVPMQLIVVIFHSQIQVLQLLDKIKKFEKKISNEHVDNQRILKNLKIFGQHHLDIKSFHYNAFKATQLYSTIYSTTGLVLGISSLIAMFSSSINEIQIFGILCSPVSFSFDLEFFIPCFFLVLKHLSDALYNLKWYMWAAKCQKFHLLLIGQVAQEFKIPILFLLHVDFELIKRFLKIIYTATNCLITLRQKN</sequence>
<name>A0ABD1FBW2_HYPHA</name>
<feature type="transmembrane region" description="Helical" evidence="1">
    <location>
        <begin position="109"/>
        <end position="141"/>
    </location>
</feature>
<gene>
    <name evidence="2" type="ORF">ABEB36_000627</name>
</gene>
<dbReference type="Proteomes" id="UP001566132">
    <property type="component" value="Unassembled WGS sequence"/>
</dbReference>
<protein>
    <recommendedName>
        <fullName evidence="4">Odorant receptor</fullName>
    </recommendedName>
</protein>
<dbReference type="AlphaFoldDB" id="A0ABD1FBW2"/>